<dbReference type="NCBIfam" id="TIGR03292">
    <property type="entry name" value="PhnH_redo"/>
    <property type="match status" value="1"/>
</dbReference>
<sequence>MQKAYEFDFVYDTQAAFRLLLEALSNPGRIVELGPLARKLGGAYAMPLTVAAVLLDNEVSFAVCGSPALAEKITELTLAKTAAVSKADYIFVTENADWQEAVQTAKCGTLRDPHKSATVILCTADLQAGKLQRISGPGIKAVQEIIMCPELQAALGKRDEQEYEYPLGLDFFVLDQRGCLMGIPRKTRIESR</sequence>
<dbReference type="InterPro" id="IPR008772">
    <property type="entry name" value="Phosphonate_metab_PhnH"/>
</dbReference>
<comment type="caution">
    <text evidence="1">The sequence shown here is derived from an EMBL/GenBank/DDBJ whole genome shotgun (WGS) entry which is preliminary data.</text>
</comment>
<dbReference type="GO" id="GO:0019634">
    <property type="term" value="P:organic phosphonate metabolic process"/>
    <property type="evidence" value="ECO:0007669"/>
    <property type="project" value="InterPro"/>
</dbReference>
<dbReference type="Pfam" id="PF05845">
    <property type="entry name" value="PhnH"/>
    <property type="match status" value="1"/>
</dbReference>
<protein>
    <submittedName>
        <fullName evidence="1">Phosphonate C-P lyase system protein PhnH</fullName>
    </submittedName>
</protein>
<evidence type="ECO:0000313" key="3">
    <source>
        <dbReference type="Proteomes" id="UP000443070"/>
    </source>
</evidence>
<dbReference type="EMBL" id="WNBM01000002">
    <property type="protein sequence ID" value="MTT75795.1"/>
    <property type="molecule type" value="Genomic_DNA"/>
</dbReference>
<dbReference type="Gene3D" id="3.40.50.11310">
    <property type="entry name" value="Bacterial phosphonate metabolism protein PhnH"/>
    <property type="match status" value="1"/>
</dbReference>
<evidence type="ECO:0000313" key="4">
    <source>
        <dbReference type="Proteomes" id="UP000484547"/>
    </source>
</evidence>
<proteinExistence type="predicted"/>
<dbReference type="InterPro" id="IPR038058">
    <property type="entry name" value="PhnH-like_sp"/>
</dbReference>
<reference evidence="3 4" key="1">
    <citation type="journal article" date="2019" name="Nat. Med.">
        <title>A library of human gut bacterial isolates paired with longitudinal multiomics data enables mechanistic microbiome research.</title>
        <authorList>
            <person name="Poyet M."/>
            <person name="Groussin M."/>
            <person name="Gibbons S.M."/>
            <person name="Avila-Pacheco J."/>
            <person name="Jiang X."/>
            <person name="Kearney S.M."/>
            <person name="Perrotta A.R."/>
            <person name="Berdy B."/>
            <person name="Zhao S."/>
            <person name="Lieberman T.D."/>
            <person name="Swanson P.K."/>
            <person name="Smith M."/>
            <person name="Roesemann S."/>
            <person name="Alexander J.E."/>
            <person name="Rich S.A."/>
            <person name="Livny J."/>
            <person name="Vlamakis H."/>
            <person name="Clish C."/>
            <person name="Bullock K."/>
            <person name="Deik A."/>
            <person name="Scott J."/>
            <person name="Pierce K.A."/>
            <person name="Xavier R.J."/>
            <person name="Alm E.J."/>
        </authorList>
    </citation>
    <scope>NUCLEOTIDE SEQUENCE [LARGE SCALE GENOMIC DNA]</scope>
    <source>
        <strain evidence="1 4">BIOML-A13</strain>
        <strain evidence="2 3">BIOML-A3</strain>
    </source>
</reference>
<accession>A0A7X2XG54</accession>
<dbReference type="RefSeq" id="WP_155163865.1">
    <property type="nucleotide sequence ID" value="NZ_JBKYII010000001.1"/>
</dbReference>
<dbReference type="Proteomes" id="UP000484547">
    <property type="component" value="Unassembled WGS sequence"/>
</dbReference>
<dbReference type="EMBL" id="WNBW01000002">
    <property type="protein sequence ID" value="MTU03857.1"/>
    <property type="molecule type" value="Genomic_DNA"/>
</dbReference>
<dbReference type="OrthoDB" id="154477at2"/>
<dbReference type="SUPFAM" id="SSF159709">
    <property type="entry name" value="PhnH-like"/>
    <property type="match status" value="1"/>
</dbReference>
<name>A0A7X2XG54_9FIRM</name>
<dbReference type="Proteomes" id="UP000443070">
    <property type="component" value="Unassembled WGS sequence"/>
</dbReference>
<dbReference type="GO" id="GO:0016829">
    <property type="term" value="F:lyase activity"/>
    <property type="evidence" value="ECO:0007669"/>
    <property type="project" value="UniProtKB-KW"/>
</dbReference>
<gene>
    <name evidence="1" type="primary">phnH</name>
    <name evidence="1" type="ORF">GMD11_05865</name>
    <name evidence="2" type="ORF">GMD18_05510</name>
</gene>
<evidence type="ECO:0000313" key="2">
    <source>
        <dbReference type="EMBL" id="MTU03857.1"/>
    </source>
</evidence>
<evidence type="ECO:0000313" key="1">
    <source>
        <dbReference type="EMBL" id="MTT75795.1"/>
    </source>
</evidence>
<organism evidence="1 4">
    <name type="scientific">Phascolarctobacterium faecium</name>
    <dbReference type="NCBI Taxonomy" id="33025"/>
    <lineage>
        <taxon>Bacteria</taxon>
        <taxon>Bacillati</taxon>
        <taxon>Bacillota</taxon>
        <taxon>Negativicutes</taxon>
        <taxon>Acidaminococcales</taxon>
        <taxon>Acidaminococcaceae</taxon>
        <taxon>Phascolarctobacterium</taxon>
    </lineage>
</organism>
<keyword evidence="3" id="KW-1185">Reference proteome</keyword>
<keyword evidence="1" id="KW-0456">Lyase</keyword>
<dbReference type="AlphaFoldDB" id="A0A7X2XG54"/>